<gene>
    <name evidence="4" type="ORF">DSM104635_01192</name>
</gene>
<protein>
    <submittedName>
        <fullName evidence="4">CsbD-like protein</fullName>
    </submittedName>
</protein>
<dbReference type="InterPro" id="IPR036629">
    <property type="entry name" value="YjbJ_sf"/>
</dbReference>
<feature type="region of interest" description="Disordered" evidence="2">
    <location>
        <begin position="1"/>
        <end position="62"/>
    </location>
</feature>
<evidence type="ECO:0000259" key="3">
    <source>
        <dbReference type="Pfam" id="PF05532"/>
    </source>
</evidence>
<feature type="compositionally biased region" description="Basic and acidic residues" evidence="2">
    <location>
        <begin position="25"/>
        <end position="62"/>
    </location>
</feature>
<dbReference type="Pfam" id="PF05532">
    <property type="entry name" value="CsbD"/>
    <property type="match status" value="1"/>
</dbReference>
<accession>A0A6I6MN56</accession>
<evidence type="ECO:0000313" key="4">
    <source>
        <dbReference type="EMBL" id="QGZ94374.1"/>
    </source>
</evidence>
<dbReference type="Gene3D" id="1.10.1470.10">
    <property type="entry name" value="YjbJ"/>
    <property type="match status" value="1"/>
</dbReference>
<evidence type="ECO:0000313" key="5">
    <source>
        <dbReference type="Proteomes" id="UP000431269"/>
    </source>
</evidence>
<dbReference type="RefSeq" id="WP_158765320.1">
    <property type="nucleotide sequence ID" value="NZ_CP047045.1"/>
</dbReference>
<comment type="similarity">
    <text evidence="1">Belongs to the UPF0337 (CsbD) family.</text>
</comment>
<dbReference type="InterPro" id="IPR008462">
    <property type="entry name" value="CsbD"/>
</dbReference>
<reference evidence="5" key="1">
    <citation type="submission" date="2019-12" db="EMBL/GenBank/DDBJ databases">
        <title>Complete genome of Terracaulis silvestris 0127_4.</title>
        <authorList>
            <person name="Vieira S."/>
            <person name="Riedel T."/>
            <person name="Sproer C."/>
            <person name="Pascual J."/>
            <person name="Boedeker C."/>
            <person name="Overmann J."/>
        </authorList>
    </citation>
    <scope>NUCLEOTIDE SEQUENCE [LARGE SCALE GENOMIC DNA]</scope>
    <source>
        <strain evidence="5">0127_4</strain>
    </source>
</reference>
<dbReference type="EMBL" id="CP047045">
    <property type="protein sequence ID" value="QGZ94374.1"/>
    <property type="molecule type" value="Genomic_DNA"/>
</dbReference>
<dbReference type="Proteomes" id="UP000431269">
    <property type="component" value="Chromosome"/>
</dbReference>
<dbReference type="AlphaFoldDB" id="A0A6I6MN56"/>
<name>A0A6I6MN56_9CAUL</name>
<proteinExistence type="inferred from homology"/>
<keyword evidence="5" id="KW-1185">Reference proteome</keyword>
<organism evidence="4 5">
    <name type="scientific">Terricaulis silvestris</name>
    <dbReference type="NCBI Taxonomy" id="2686094"/>
    <lineage>
        <taxon>Bacteria</taxon>
        <taxon>Pseudomonadati</taxon>
        <taxon>Pseudomonadota</taxon>
        <taxon>Alphaproteobacteria</taxon>
        <taxon>Caulobacterales</taxon>
        <taxon>Caulobacteraceae</taxon>
        <taxon>Terricaulis</taxon>
    </lineage>
</organism>
<evidence type="ECO:0000256" key="2">
    <source>
        <dbReference type="SAM" id="MobiDB-lite"/>
    </source>
</evidence>
<evidence type="ECO:0000256" key="1">
    <source>
        <dbReference type="ARBA" id="ARBA00009129"/>
    </source>
</evidence>
<feature type="compositionally biased region" description="Basic and acidic residues" evidence="2">
    <location>
        <begin position="1"/>
        <end position="10"/>
    </location>
</feature>
<dbReference type="KEGG" id="tsv:DSM104635_01192"/>
<sequence>MDKEHVKGAADKASGAIKEGVGKAVGDKSLEAKGKIDKAKGEAREALGDAKDAMRKSDDRPN</sequence>
<dbReference type="SUPFAM" id="SSF69047">
    <property type="entry name" value="Hypothetical protein YjbJ"/>
    <property type="match status" value="1"/>
</dbReference>
<feature type="domain" description="CsbD-like" evidence="3">
    <location>
        <begin position="6"/>
        <end position="56"/>
    </location>
</feature>